<reference evidence="2 3" key="1">
    <citation type="submission" date="2018-06" db="EMBL/GenBank/DDBJ databases">
        <authorList>
            <consortium name="Pathogen Informatics"/>
            <person name="Doyle S."/>
        </authorList>
    </citation>
    <scope>NUCLEOTIDE SEQUENCE [LARGE SCALE GENOMIC DNA]</scope>
    <source>
        <strain evidence="2 3">NCTC10588</strain>
    </source>
</reference>
<evidence type="ECO:0000313" key="3">
    <source>
        <dbReference type="Proteomes" id="UP000254876"/>
    </source>
</evidence>
<gene>
    <name evidence="2" type="ORF">NCTC10588_01769</name>
</gene>
<dbReference type="NCBIfam" id="TIGR03891">
    <property type="entry name" value="thiopep_ocin"/>
    <property type="match status" value="1"/>
</dbReference>
<proteinExistence type="predicted"/>
<dbReference type="Pfam" id="PF14028">
    <property type="entry name" value="Lant_dehydr_C"/>
    <property type="match status" value="1"/>
</dbReference>
<dbReference type="RefSeq" id="WP_078781811.1">
    <property type="nucleotide sequence ID" value="NZ_CP034247.1"/>
</dbReference>
<name>A0A6I5UZ03_9FLAO</name>
<feature type="domain" description="Thiopeptide-type bacteriocin biosynthesis" evidence="1">
    <location>
        <begin position="14"/>
        <end position="277"/>
    </location>
</feature>
<dbReference type="EMBL" id="UFYD01000001">
    <property type="protein sequence ID" value="STD02212.1"/>
    <property type="molecule type" value="Genomic_DNA"/>
</dbReference>
<dbReference type="InterPro" id="IPR023809">
    <property type="entry name" value="Thiopep_bacteriocin_synth_dom"/>
</dbReference>
<organism evidence="2 3">
    <name type="scientific">Elizabethkingia anophelis</name>
    <dbReference type="NCBI Taxonomy" id="1117645"/>
    <lineage>
        <taxon>Bacteria</taxon>
        <taxon>Pseudomonadati</taxon>
        <taxon>Bacteroidota</taxon>
        <taxon>Flavobacteriia</taxon>
        <taxon>Flavobacteriales</taxon>
        <taxon>Weeksellaceae</taxon>
        <taxon>Elizabethkingia</taxon>
    </lineage>
</organism>
<dbReference type="AlphaFoldDB" id="A0A6I5UZ03"/>
<accession>A0A6I5UZ03</accession>
<sequence length="289" mass="34762">MTNIQRSFFVGDKWLYYKIFCGHSSSNKILLDILKPLNEEFISNKIITQWFFIRYNDPSNHIRYRIKLKDENNIGKVILRINEALKEFIKHEFIWNIQIDTYNREIERYGENTMEISESIFFNDSRIILTLLDLLETNNEKHILSLLGIKIIDFYLECFKFSPVEKLQFCESLKSAFYNEFGINKLSKKQFDMLYNDNNDKINNILTDKKINKLIIPYKKEFIKNTSQILDIKNDNALEVNFNNLLSSYIHMSINRLFSGNNRMHELISYDFLWRYYKKINYQIINNPS</sequence>
<evidence type="ECO:0000313" key="2">
    <source>
        <dbReference type="EMBL" id="STD02212.1"/>
    </source>
</evidence>
<evidence type="ECO:0000259" key="1">
    <source>
        <dbReference type="Pfam" id="PF14028"/>
    </source>
</evidence>
<dbReference type="Proteomes" id="UP000254876">
    <property type="component" value="Unassembled WGS sequence"/>
</dbReference>
<protein>
    <submittedName>
        <fullName evidence="2">Thiopeptide-type bacteriocin biosynthesis domain</fullName>
    </submittedName>
</protein>
<comment type="caution">
    <text evidence="2">The sequence shown here is derived from an EMBL/GenBank/DDBJ whole genome shotgun (WGS) entry which is preliminary data.</text>
</comment>